<dbReference type="Gene3D" id="3.40.50.720">
    <property type="entry name" value="NAD(P)-binding Rossmann-like Domain"/>
    <property type="match status" value="1"/>
</dbReference>
<evidence type="ECO:0000256" key="6">
    <source>
        <dbReference type="PROSITE-ProRule" id="PRU10010"/>
    </source>
</evidence>
<keyword evidence="1 5" id="KW-0055">Arginine biosynthesis</keyword>
<protein>
    <recommendedName>
        <fullName evidence="5">N-acetyl-gamma-glutamyl-phosphate reductase</fullName>
        <shortName evidence="5">AGPR</shortName>
        <ecNumber evidence="5">1.2.1.38</ecNumber>
    </recommendedName>
    <alternativeName>
        <fullName evidence="5">N-acetyl-glutamate semialdehyde dehydrogenase</fullName>
        <shortName evidence="5">NAGSA dehydrogenase</shortName>
    </alternativeName>
</protein>
<evidence type="ECO:0000256" key="1">
    <source>
        <dbReference type="ARBA" id="ARBA00022571"/>
    </source>
</evidence>
<evidence type="ECO:0000256" key="3">
    <source>
        <dbReference type="ARBA" id="ARBA00022857"/>
    </source>
</evidence>
<dbReference type="SUPFAM" id="SSF51735">
    <property type="entry name" value="NAD(P)-binding Rossmann-fold domains"/>
    <property type="match status" value="1"/>
</dbReference>
<evidence type="ECO:0000256" key="5">
    <source>
        <dbReference type="HAMAP-Rule" id="MF_00150"/>
    </source>
</evidence>
<reference evidence="8" key="1">
    <citation type="submission" date="2022-01" db="EMBL/GenBank/DDBJ databases">
        <title>Collection of gut derived symbiotic bacterial strains cultured from healthy donors.</title>
        <authorList>
            <person name="Lin H."/>
            <person name="Kohout C."/>
            <person name="Waligurski E."/>
            <person name="Pamer E.G."/>
        </authorList>
    </citation>
    <scope>NUCLEOTIDE SEQUENCE</scope>
    <source>
        <strain evidence="8">DFI.7.46</strain>
    </source>
</reference>
<dbReference type="CDD" id="cd24148">
    <property type="entry name" value="AGPR_1_actinobacAGPR_like"/>
    <property type="match status" value="1"/>
</dbReference>
<gene>
    <name evidence="5 8" type="primary">argC</name>
    <name evidence="8" type="ORF">L0M99_09555</name>
</gene>
<dbReference type="CDD" id="cd23934">
    <property type="entry name" value="AGPR_1_C"/>
    <property type="match status" value="1"/>
</dbReference>
<dbReference type="InterPro" id="IPR000534">
    <property type="entry name" value="Semialdehyde_DH_NAD-bd"/>
</dbReference>
<dbReference type="InterPro" id="IPR058924">
    <property type="entry name" value="AGPR_dimerisation_dom"/>
</dbReference>
<keyword evidence="3 5" id="KW-0521">NADP</keyword>
<comment type="caution">
    <text evidence="8">The sequence shown here is derived from an EMBL/GenBank/DDBJ whole genome shotgun (WGS) entry which is preliminary data.</text>
</comment>
<evidence type="ECO:0000259" key="7">
    <source>
        <dbReference type="SMART" id="SM00859"/>
    </source>
</evidence>
<dbReference type="HAMAP" id="MF_00150">
    <property type="entry name" value="ArgC_type1"/>
    <property type="match status" value="1"/>
</dbReference>
<dbReference type="EMBL" id="JAKNHJ010000025">
    <property type="protein sequence ID" value="MCG4618726.1"/>
    <property type="molecule type" value="Genomic_DNA"/>
</dbReference>
<evidence type="ECO:0000313" key="9">
    <source>
        <dbReference type="Proteomes" id="UP001200537"/>
    </source>
</evidence>
<dbReference type="GO" id="GO:0003942">
    <property type="term" value="F:N-acetyl-gamma-glutamyl-phosphate reductase activity"/>
    <property type="evidence" value="ECO:0007669"/>
    <property type="project" value="UniProtKB-UniRule"/>
</dbReference>
<dbReference type="PROSITE" id="PS01224">
    <property type="entry name" value="ARGC"/>
    <property type="match status" value="1"/>
</dbReference>
<dbReference type="InterPro" id="IPR036291">
    <property type="entry name" value="NAD(P)-bd_dom_sf"/>
</dbReference>
<feature type="domain" description="Semialdehyde dehydrogenase NAD-binding" evidence="7">
    <location>
        <begin position="2"/>
        <end position="144"/>
    </location>
</feature>
<dbReference type="AlphaFoldDB" id="A0AAJ1EYV8"/>
<dbReference type="GO" id="GO:0070401">
    <property type="term" value="F:NADP+ binding"/>
    <property type="evidence" value="ECO:0007669"/>
    <property type="project" value="InterPro"/>
</dbReference>
<dbReference type="Gene3D" id="3.30.360.10">
    <property type="entry name" value="Dihydrodipicolinate Reductase, domain 2"/>
    <property type="match status" value="1"/>
</dbReference>
<dbReference type="GO" id="GO:0006526">
    <property type="term" value="P:L-arginine biosynthetic process"/>
    <property type="evidence" value="ECO:0007669"/>
    <property type="project" value="UniProtKB-UniRule"/>
</dbReference>
<keyword evidence="5" id="KW-0963">Cytoplasm</keyword>
<keyword evidence="4 5" id="KW-0560">Oxidoreductase</keyword>
<dbReference type="SUPFAM" id="SSF55347">
    <property type="entry name" value="Glyceraldehyde-3-phosphate dehydrogenase-like, C-terminal domain"/>
    <property type="match status" value="1"/>
</dbReference>
<dbReference type="Pfam" id="PF22698">
    <property type="entry name" value="Semialdhyde_dhC_1"/>
    <property type="match status" value="1"/>
</dbReference>
<dbReference type="PANTHER" id="PTHR32338">
    <property type="entry name" value="N-ACETYL-GAMMA-GLUTAMYL-PHOSPHATE REDUCTASE, CHLOROPLASTIC-RELATED-RELATED"/>
    <property type="match status" value="1"/>
</dbReference>
<evidence type="ECO:0000313" key="8">
    <source>
        <dbReference type="EMBL" id="MCG4618726.1"/>
    </source>
</evidence>
<dbReference type="NCBIfam" id="TIGR01850">
    <property type="entry name" value="argC"/>
    <property type="match status" value="1"/>
</dbReference>
<dbReference type="Pfam" id="PF01118">
    <property type="entry name" value="Semialdhyde_dh"/>
    <property type="match status" value="1"/>
</dbReference>
<comment type="function">
    <text evidence="5">Catalyzes the NADPH-dependent reduction of N-acetyl-5-glutamyl phosphate to yield N-acetyl-L-glutamate 5-semialdehyde.</text>
</comment>
<organism evidence="8 9">
    <name type="scientific">Varibaculum cambriense</name>
    <dbReference type="NCBI Taxonomy" id="184870"/>
    <lineage>
        <taxon>Bacteria</taxon>
        <taxon>Bacillati</taxon>
        <taxon>Actinomycetota</taxon>
        <taxon>Actinomycetes</taxon>
        <taxon>Actinomycetales</taxon>
        <taxon>Actinomycetaceae</taxon>
        <taxon>Varibaculum</taxon>
    </lineage>
</organism>
<comment type="subcellular location">
    <subcellularLocation>
        <location evidence="5">Cytoplasm</location>
    </subcellularLocation>
</comment>
<dbReference type="InterPro" id="IPR000706">
    <property type="entry name" value="AGPR_type-1"/>
</dbReference>
<feature type="active site" evidence="5 6">
    <location>
        <position position="152"/>
    </location>
</feature>
<dbReference type="SMART" id="SM00859">
    <property type="entry name" value="Semialdhyde_dh"/>
    <property type="match status" value="1"/>
</dbReference>
<dbReference type="EC" id="1.2.1.38" evidence="5"/>
<sequence length="352" mass="36804">MKVSIVGASGFAGGEILRIVAAHPNFEVDQLCASSSAGKKLGEFHPQLPQLAKQELKAVDPEALKESAAIFLALPHGQSGKIAAQLRAGGVESLLVDCGADHRLTSKAAWDSYYGGEYCPAWTYGMPELKCASEPSQREQLACAQQIAVPGCNVTAVTFAFQPLVAAGLIDPNDIVATLAVGYSGAGKSLKPHLLATAALGNAQPYAVGGTHRHIPEIAQNFAVSSGNNPEDYKITLTPVLVPMSRGILATVTAAATQKTSTKQLHALYQDFYQEENLIQVLERGSWPQTQAVTGSANVQVQVALDKRSGKIIALSALDNLGKGTAQAAVQSANLALGLPEYNGINQIGVAP</sequence>
<dbReference type="Proteomes" id="UP001200537">
    <property type="component" value="Unassembled WGS sequence"/>
</dbReference>
<dbReference type="GO" id="GO:0051287">
    <property type="term" value="F:NAD binding"/>
    <property type="evidence" value="ECO:0007669"/>
    <property type="project" value="InterPro"/>
</dbReference>
<dbReference type="PANTHER" id="PTHR32338:SF10">
    <property type="entry name" value="N-ACETYL-GAMMA-GLUTAMYL-PHOSPHATE REDUCTASE, CHLOROPLASTIC-RELATED"/>
    <property type="match status" value="1"/>
</dbReference>
<comment type="pathway">
    <text evidence="5">Amino-acid biosynthesis; L-arginine biosynthesis; N(2)-acetyl-L-ornithine from L-glutamate: step 3/4.</text>
</comment>
<evidence type="ECO:0000256" key="2">
    <source>
        <dbReference type="ARBA" id="ARBA00022605"/>
    </source>
</evidence>
<comment type="similarity">
    <text evidence="5">Belongs to the NAGSA dehydrogenase family. Type 1 subfamily.</text>
</comment>
<proteinExistence type="inferred from homology"/>
<dbReference type="GO" id="GO:0005737">
    <property type="term" value="C:cytoplasm"/>
    <property type="evidence" value="ECO:0007669"/>
    <property type="project" value="UniProtKB-SubCell"/>
</dbReference>
<keyword evidence="2 5" id="KW-0028">Amino-acid biosynthesis</keyword>
<comment type="catalytic activity">
    <reaction evidence="5">
        <text>N-acetyl-L-glutamate 5-semialdehyde + phosphate + NADP(+) = N-acetyl-L-glutamyl 5-phosphate + NADPH + H(+)</text>
        <dbReference type="Rhea" id="RHEA:21588"/>
        <dbReference type="ChEBI" id="CHEBI:15378"/>
        <dbReference type="ChEBI" id="CHEBI:29123"/>
        <dbReference type="ChEBI" id="CHEBI:43474"/>
        <dbReference type="ChEBI" id="CHEBI:57783"/>
        <dbReference type="ChEBI" id="CHEBI:57936"/>
        <dbReference type="ChEBI" id="CHEBI:58349"/>
        <dbReference type="EC" id="1.2.1.38"/>
    </reaction>
</comment>
<evidence type="ECO:0000256" key="4">
    <source>
        <dbReference type="ARBA" id="ARBA00023002"/>
    </source>
</evidence>
<dbReference type="InterPro" id="IPR023013">
    <property type="entry name" value="AGPR_AS"/>
</dbReference>
<name>A0AAJ1EYV8_9ACTO</name>
<dbReference type="InterPro" id="IPR050085">
    <property type="entry name" value="AGPR"/>
</dbReference>
<accession>A0AAJ1EYV8</accession>
<dbReference type="RefSeq" id="WP_238128442.1">
    <property type="nucleotide sequence ID" value="NZ_JAKNHJ010000025.1"/>
</dbReference>